<comment type="function">
    <text evidence="2">Plays an essential role in initiation of the G0 program by preventing the degradation of specific nutrient-regulated mRNAs via the 5'-3' mRNA decay pathway.</text>
</comment>
<comment type="similarity">
    <text evidence="1 2">Belongs to the endosulfine family.</text>
</comment>
<feature type="compositionally biased region" description="Low complexity" evidence="3">
    <location>
        <begin position="41"/>
        <end position="59"/>
    </location>
</feature>
<feature type="compositionally biased region" description="Polar residues" evidence="3">
    <location>
        <begin position="60"/>
        <end position="71"/>
    </location>
</feature>
<gene>
    <name evidence="4" type="ORF">QR685DRAFT_52785</name>
</gene>
<reference evidence="4 5" key="1">
    <citation type="submission" date="2023-09" db="EMBL/GenBank/DDBJ databases">
        <title>Multi-omics analysis of a traditional fermented food reveals byproduct-associated fungal strains for waste-to-food upcycling.</title>
        <authorList>
            <consortium name="Lawrence Berkeley National Laboratory"/>
            <person name="Rekdal V.M."/>
            <person name="Villalobos-Escobedo J.M."/>
            <person name="Rodriguez-Valeron N."/>
            <person name="Garcia M.O."/>
            <person name="Vasquez D.P."/>
            <person name="Damayanti I."/>
            <person name="Sorensen P.M."/>
            <person name="Baidoo E.E."/>
            <person name="De Carvalho A.C."/>
            <person name="Riley R."/>
            <person name="Lipzen A."/>
            <person name="He G."/>
            <person name="Yan M."/>
            <person name="Haridas S."/>
            <person name="Daum C."/>
            <person name="Yoshinaga Y."/>
            <person name="Ng V."/>
            <person name="Grigoriev I.V."/>
            <person name="Munk R."/>
            <person name="Nuraida L."/>
            <person name="Wijaya C.H."/>
            <person name="Morales P.-C."/>
            <person name="Keasling J.D."/>
        </authorList>
    </citation>
    <scope>NUCLEOTIDE SEQUENCE [LARGE SCALE GENOMIC DNA]</scope>
    <source>
        <strain evidence="4 5">FGSC 2613</strain>
    </source>
</reference>
<sequence length="201" mass="20940">MAAPPNQGFDTSSLSEKDLRIFRLYGRLPSNLAPKPPSPSAPSSTSTTPYTSPPNSGSSLQPATITSTGPSATNNAATTRFARHLRERKYFDSGDYALCKAGRGNSVDVGMIGSAHPAPEEIPHPSPLSIMQRRRGSSFCGGVSGNFHLGTREGEGEDDGGGLADSPGLGGWGRYRRSSLSVEVVDADGGGYEVGGLDGRK</sequence>
<evidence type="ECO:0000256" key="3">
    <source>
        <dbReference type="SAM" id="MobiDB-lite"/>
    </source>
</evidence>
<feature type="region of interest" description="Disordered" evidence="3">
    <location>
        <begin position="150"/>
        <end position="170"/>
    </location>
</feature>
<dbReference type="Proteomes" id="UP001451303">
    <property type="component" value="Unassembled WGS sequence"/>
</dbReference>
<proteinExistence type="inferred from homology"/>
<keyword evidence="5" id="KW-1185">Reference proteome</keyword>
<dbReference type="InterPro" id="IPR006760">
    <property type="entry name" value="Endosulphine"/>
</dbReference>
<dbReference type="Pfam" id="PF04667">
    <property type="entry name" value="Endosulfine"/>
    <property type="match status" value="1"/>
</dbReference>
<evidence type="ECO:0000313" key="5">
    <source>
        <dbReference type="Proteomes" id="UP001451303"/>
    </source>
</evidence>
<accession>A0ABR3DSA7</accession>
<comment type="caution">
    <text evidence="4">The sequence shown here is derived from an EMBL/GenBank/DDBJ whole genome shotgun (WGS) entry which is preliminary data.</text>
</comment>
<organism evidence="4 5">
    <name type="scientific">Neurospora intermedia</name>
    <dbReference type="NCBI Taxonomy" id="5142"/>
    <lineage>
        <taxon>Eukaryota</taxon>
        <taxon>Fungi</taxon>
        <taxon>Dikarya</taxon>
        <taxon>Ascomycota</taxon>
        <taxon>Pezizomycotina</taxon>
        <taxon>Sordariomycetes</taxon>
        <taxon>Sordariomycetidae</taxon>
        <taxon>Sordariales</taxon>
        <taxon>Sordariaceae</taxon>
        <taxon>Neurospora</taxon>
    </lineage>
</organism>
<dbReference type="EMBL" id="JAVLET010000001">
    <property type="protein sequence ID" value="KAL0475550.1"/>
    <property type="molecule type" value="Genomic_DNA"/>
</dbReference>
<evidence type="ECO:0000313" key="4">
    <source>
        <dbReference type="EMBL" id="KAL0475550.1"/>
    </source>
</evidence>
<evidence type="ECO:0000256" key="1">
    <source>
        <dbReference type="ARBA" id="ARBA00010520"/>
    </source>
</evidence>
<protein>
    <recommendedName>
        <fullName evidence="2">mRNA stability protein</fullName>
    </recommendedName>
</protein>
<name>A0ABR3DSA7_NEUIN</name>
<evidence type="ECO:0000256" key="2">
    <source>
        <dbReference type="RuleBase" id="RU363120"/>
    </source>
</evidence>
<feature type="region of interest" description="Disordered" evidence="3">
    <location>
        <begin position="28"/>
        <end position="76"/>
    </location>
</feature>